<keyword evidence="14" id="KW-1185">Reference proteome</keyword>
<feature type="region of interest" description="Disordered" evidence="11">
    <location>
        <begin position="468"/>
        <end position="572"/>
    </location>
</feature>
<evidence type="ECO:0000256" key="8">
    <source>
        <dbReference type="ARBA" id="ARBA00023306"/>
    </source>
</evidence>
<dbReference type="GO" id="GO:0009535">
    <property type="term" value="C:chloroplast thylakoid membrane"/>
    <property type="evidence" value="ECO:0007669"/>
    <property type="project" value="TreeGrafter"/>
</dbReference>
<dbReference type="InterPro" id="IPR001708">
    <property type="entry name" value="YidC/ALB3/OXA1/COX18"/>
</dbReference>
<dbReference type="GO" id="GO:0010027">
    <property type="term" value="P:thylakoid membrane organization"/>
    <property type="evidence" value="ECO:0007669"/>
    <property type="project" value="TreeGrafter"/>
</dbReference>
<dbReference type="PANTHER" id="PTHR12428:SF14">
    <property type="entry name" value="ALBINO3-LIKE PROTEIN 1, CHLOROPLASTIC"/>
    <property type="match status" value="1"/>
</dbReference>
<sequence length="598" mass="64124">MPADQIQYSEKYFDDIYEYRHVVLPDDIAKVLPKDRLLSEIEWRTLGVQQSRGWMHYAIHRPEPHIMLFRRPKEMGEAMAHQVAAQQRMQTYTIVADPVVAPSSSSMQSSLQVGGPATLGHTCSHLLGRPQLSGSQRHQRRQRRSSCQIQALLAEPGWTASTGAAANLVASSQQSLEHAARRLATLADAAASVQATAEQATQAAQQTAASGNSGGFFGPIAKAFEVSLAFLDTGIEKIGVPYSYGFAIILLTLLVKAATYPLSRKQVESTLAIQQIQPRVKEIQDRYKDGDQQEMQVEVARLYQQANVNPLAGCLPTLVTIPVWIGLYRALSNVADRGLLTEGFFWIPSLAGPTTLAARTTGGGFSWLFPFKDGAPPIGWGEASAYLVLPVLLVVSQYVSQAIISPTSGQDQSQQSSQAFLKFLPLILGYFSLNVPSGLTLYWFTNNLLSTAQQVYLKSSIKTPAVPGLAQAGQTPKAGASMKPSAPSSSSASEFPAFDSDYSKKPSGKEMGSRKKKGDKFAQLKASEQAKRAAKVGGQAVATALGNEPASAGRGAEAAVESAGASDDSPVKQQVKQGIQSAIAHCAAEKDAASMQDK</sequence>
<dbReference type="GO" id="GO:0051205">
    <property type="term" value="P:protein insertion into membrane"/>
    <property type="evidence" value="ECO:0007669"/>
    <property type="project" value="TreeGrafter"/>
</dbReference>
<dbReference type="SUPFAM" id="SSF55637">
    <property type="entry name" value="Cell cycle regulatory proteins"/>
    <property type="match status" value="1"/>
</dbReference>
<comment type="subcellular location">
    <subcellularLocation>
        <location evidence="1 9">Membrane</location>
        <topology evidence="1 9">Multi-pass membrane protein</topology>
    </subcellularLocation>
</comment>
<dbReference type="InterPro" id="IPR047196">
    <property type="entry name" value="YidC_ALB_C"/>
</dbReference>
<keyword evidence="4 10" id="KW-0132">Cell division</keyword>
<dbReference type="PRINTS" id="PR00296">
    <property type="entry name" value="CYCLINKINASE"/>
</dbReference>
<evidence type="ECO:0000256" key="9">
    <source>
        <dbReference type="RuleBase" id="RU003945"/>
    </source>
</evidence>
<feature type="compositionally biased region" description="Low complexity" evidence="11">
    <location>
        <begin position="548"/>
        <end position="566"/>
    </location>
</feature>
<feature type="domain" description="Membrane insertase YidC/Oxa/ALB C-terminal" evidence="12">
    <location>
        <begin position="244"/>
        <end position="458"/>
    </location>
</feature>
<evidence type="ECO:0000256" key="7">
    <source>
        <dbReference type="ARBA" id="ARBA00023136"/>
    </source>
</evidence>
<keyword evidence="8 10" id="KW-0131">Cell cycle</keyword>
<dbReference type="Pfam" id="PF02096">
    <property type="entry name" value="60KD_IMP"/>
    <property type="match status" value="1"/>
</dbReference>
<evidence type="ECO:0000313" key="13">
    <source>
        <dbReference type="EMBL" id="KAK9863899.1"/>
    </source>
</evidence>
<keyword evidence="6" id="KW-1133">Transmembrane helix</keyword>
<dbReference type="GO" id="GO:0016538">
    <property type="term" value="F:cyclin-dependent protein serine/threonine kinase regulator activity"/>
    <property type="evidence" value="ECO:0007669"/>
    <property type="project" value="InterPro"/>
</dbReference>
<dbReference type="GO" id="GO:0072598">
    <property type="term" value="P:protein localization to chloroplast"/>
    <property type="evidence" value="ECO:0007669"/>
    <property type="project" value="TreeGrafter"/>
</dbReference>
<dbReference type="FunFam" id="3.30.170.10:FF:000003">
    <property type="entry name" value="Cyclin-dependent kinases regulatory subunit"/>
    <property type="match status" value="1"/>
</dbReference>
<evidence type="ECO:0000256" key="6">
    <source>
        <dbReference type="ARBA" id="ARBA00022989"/>
    </source>
</evidence>
<evidence type="ECO:0000259" key="12">
    <source>
        <dbReference type="Pfam" id="PF02096"/>
    </source>
</evidence>
<evidence type="ECO:0000256" key="4">
    <source>
        <dbReference type="ARBA" id="ARBA00022618"/>
    </source>
</evidence>
<evidence type="ECO:0000256" key="1">
    <source>
        <dbReference type="ARBA" id="ARBA00004141"/>
    </source>
</evidence>
<reference evidence="13 14" key="1">
    <citation type="journal article" date="2024" name="Nat. Commun.">
        <title>Phylogenomics reveals the evolutionary origins of lichenization in chlorophyte algae.</title>
        <authorList>
            <person name="Puginier C."/>
            <person name="Libourel C."/>
            <person name="Otte J."/>
            <person name="Skaloud P."/>
            <person name="Haon M."/>
            <person name="Grisel S."/>
            <person name="Petersen M."/>
            <person name="Berrin J.G."/>
            <person name="Delaux P.M."/>
            <person name="Dal Grande F."/>
            <person name="Keller J."/>
        </authorList>
    </citation>
    <scope>NUCLEOTIDE SEQUENCE [LARGE SCALE GENOMIC DNA]</scope>
    <source>
        <strain evidence="13 14">SAG 2523</strain>
    </source>
</reference>
<dbReference type="InterPro" id="IPR000789">
    <property type="entry name" value="Cyclin-dep_kinase_reg-sub"/>
</dbReference>
<feature type="compositionally biased region" description="Low complexity" evidence="11">
    <location>
        <begin position="476"/>
        <end position="500"/>
    </location>
</feature>
<dbReference type="InterPro" id="IPR028055">
    <property type="entry name" value="YidC/Oxa/ALB_C"/>
</dbReference>
<comment type="similarity">
    <text evidence="3">Belongs to the OXA1/ALB3/YidC (TC 2.A.9.2) family.</text>
</comment>
<dbReference type="NCBIfam" id="TIGR03592">
    <property type="entry name" value="yidC_oxa1_cterm"/>
    <property type="match status" value="1"/>
</dbReference>
<feature type="compositionally biased region" description="Basic and acidic residues" evidence="11">
    <location>
        <begin position="501"/>
        <end position="513"/>
    </location>
</feature>
<keyword evidence="5 9" id="KW-0812">Transmembrane</keyword>
<evidence type="ECO:0000256" key="2">
    <source>
        <dbReference type="ARBA" id="ARBA00007782"/>
    </source>
</evidence>
<keyword evidence="7" id="KW-0472">Membrane</keyword>
<dbReference type="Proteomes" id="UP001485043">
    <property type="component" value="Unassembled WGS sequence"/>
</dbReference>
<dbReference type="PANTHER" id="PTHR12428">
    <property type="entry name" value="OXA1"/>
    <property type="match status" value="1"/>
</dbReference>
<dbReference type="Pfam" id="PF01111">
    <property type="entry name" value="CKS"/>
    <property type="match status" value="1"/>
</dbReference>
<comment type="caution">
    <text evidence="13">The sequence shown here is derived from an EMBL/GenBank/DDBJ whole genome shotgun (WGS) entry which is preliminary data.</text>
</comment>
<dbReference type="Gene3D" id="3.30.170.10">
    <property type="entry name" value="Cyclin-dependent kinase, regulatory subunit"/>
    <property type="match status" value="1"/>
</dbReference>
<dbReference type="AlphaFoldDB" id="A0AAW1T326"/>
<evidence type="ECO:0000313" key="14">
    <source>
        <dbReference type="Proteomes" id="UP001485043"/>
    </source>
</evidence>
<organism evidence="13 14">
    <name type="scientific">Apatococcus fuscideae</name>
    <dbReference type="NCBI Taxonomy" id="2026836"/>
    <lineage>
        <taxon>Eukaryota</taxon>
        <taxon>Viridiplantae</taxon>
        <taxon>Chlorophyta</taxon>
        <taxon>core chlorophytes</taxon>
        <taxon>Trebouxiophyceae</taxon>
        <taxon>Chlorellales</taxon>
        <taxon>Chlorellaceae</taxon>
        <taxon>Apatococcus</taxon>
    </lineage>
</organism>
<protein>
    <recommendedName>
        <fullName evidence="10">Cyclin-dependent kinases regulatory subunit</fullName>
    </recommendedName>
</protein>
<dbReference type="EMBL" id="JALJOV010000417">
    <property type="protein sequence ID" value="KAK9863899.1"/>
    <property type="molecule type" value="Genomic_DNA"/>
</dbReference>
<accession>A0AAW1T326</accession>
<comment type="similarity">
    <text evidence="2 10">Belongs to the CKS family.</text>
</comment>
<proteinExistence type="inferred from homology"/>
<evidence type="ECO:0000256" key="10">
    <source>
        <dbReference type="RuleBase" id="RU311113"/>
    </source>
</evidence>
<comment type="similarity">
    <text evidence="9">Belongs to the OXA1/ALB3/YidC family.</text>
</comment>
<evidence type="ECO:0000256" key="3">
    <source>
        <dbReference type="ARBA" id="ARBA00010583"/>
    </source>
</evidence>
<dbReference type="CDD" id="cd20070">
    <property type="entry name" value="5TM_YidC_Alb3"/>
    <property type="match status" value="1"/>
</dbReference>
<dbReference type="GO" id="GO:0051301">
    <property type="term" value="P:cell division"/>
    <property type="evidence" value="ECO:0007669"/>
    <property type="project" value="UniProtKB-UniRule"/>
</dbReference>
<dbReference type="InterPro" id="IPR036858">
    <property type="entry name" value="Cyclin-dep_kinase_reg-sub_sf"/>
</dbReference>
<gene>
    <name evidence="13" type="ORF">WJX84_009482</name>
</gene>
<evidence type="ECO:0000256" key="5">
    <source>
        <dbReference type="ARBA" id="ARBA00022692"/>
    </source>
</evidence>
<feature type="region of interest" description="Disordered" evidence="11">
    <location>
        <begin position="125"/>
        <end position="144"/>
    </location>
</feature>
<dbReference type="SMART" id="SM01084">
    <property type="entry name" value="CKS"/>
    <property type="match status" value="1"/>
</dbReference>
<evidence type="ECO:0000256" key="11">
    <source>
        <dbReference type="SAM" id="MobiDB-lite"/>
    </source>
</evidence>
<dbReference type="GO" id="GO:0032977">
    <property type="term" value="F:membrane insertase activity"/>
    <property type="evidence" value="ECO:0007669"/>
    <property type="project" value="InterPro"/>
</dbReference>
<comment type="function">
    <text evidence="10">Binds to the catalytic subunit of the cyclin dependent kinases and is essential for their biological function.</text>
</comment>
<name>A0AAW1T326_9CHLO</name>